<accession>A0ACC1SPQ7</accession>
<comment type="caution">
    <text evidence="1">The sequence shown here is derived from an EMBL/GenBank/DDBJ whole genome shotgun (WGS) entry which is preliminary data.</text>
</comment>
<gene>
    <name evidence="1" type="ORF">NM208_g3388</name>
</gene>
<dbReference type="EMBL" id="JANRMS010000228">
    <property type="protein sequence ID" value="KAJ3543784.1"/>
    <property type="molecule type" value="Genomic_DNA"/>
</dbReference>
<evidence type="ECO:0000313" key="2">
    <source>
        <dbReference type="Proteomes" id="UP001148629"/>
    </source>
</evidence>
<reference evidence="1" key="1">
    <citation type="submission" date="2022-08" db="EMBL/GenBank/DDBJ databases">
        <title>Genome Sequence of Fusarium decemcellulare.</title>
        <authorList>
            <person name="Buettner E."/>
        </authorList>
    </citation>
    <scope>NUCLEOTIDE SEQUENCE</scope>
    <source>
        <strain evidence="1">Babe19</strain>
    </source>
</reference>
<organism evidence="1 2">
    <name type="scientific">Fusarium decemcellulare</name>
    <dbReference type="NCBI Taxonomy" id="57161"/>
    <lineage>
        <taxon>Eukaryota</taxon>
        <taxon>Fungi</taxon>
        <taxon>Dikarya</taxon>
        <taxon>Ascomycota</taxon>
        <taxon>Pezizomycotina</taxon>
        <taxon>Sordariomycetes</taxon>
        <taxon>Hypocreomycetidae</taxon>
        <taxon>Hypocreales</taxon>
        <taxon>Nectriaceae</taxon>
        <taxon>Fusarium</taxon>
        <taxon>Fusarium decemcellulare species complex</taxon>
    </lineage>
</organism>
<dbReference type="Proteomes" id="UP001148629">
    <property type="component" value="Unassembled WGS sequence"/>
</dbReference>
<name>A0ACC1SPQ7_9HYPO</name>
<evidence type="ECO:0000313" key="1">
    <source>
        <dbReference type="EMBL" id="KAJ3543784.1"/>
    </source>
</evidence>
<protein>
    <submittedName>
        <fullName evidence="1">Uncharacterized protein</fullName>
    </submittedName>
</protein>
<proteinExistence type="predicted"/>
<sequence length="251" mass="28196">MTVVSSLEIAPCIIPKNRKFEKMDIFPPASLYIGTGSPVDELGEEIQRRFVPSYSPMHRGVPDDDLVVYTPAKRVSQLQVLHPRTHVIELDRNTVVIHIDGACRGNGTPSARAAWGIYFGPESPLNASGLLDCNLPQTSTRAEIEALSQALKILQRDVIQDFSLQEIRIVSDSDYLVRTMSQWIDRWIEKGGRNARGKPVAHYETIKEIHDLLDELTYGDDGGLDFKFWLVSRDQNQEADRLANIALDGRV</sequence>
<keyword evidence="2" id="KW-1185">Reference proteome</keyword>